<dbReference type="SUPFAM" id="SSF55073">
    <property type="entry name" value="Nucleotide cyclase"/>
    <property type="match status" value="1"/>
</dbReference>
<dbReference type="Proteomes" id="UP000000329">
    <property type="component" value="Chromosome"/>
</dbReference>
<feature type="transmembrane region" description="Helical" evidence="2">
    <location>
        <begin position="61"/>
        <end position="83"/>
    </location>
</feature>
<proteinExistence type="predicted"/>
<evidence type="ECO:0000313" key="5">
    <source>
        <dbReference type="Proteomes" id="UP000000329"/>
    </source>
</evidence>
<evidence type="ECO:0000259" key="3">
    <source>
        <dbReference type="PROSITE" id="PS50887"/>
    </source>
</evidence>
<dbReference type="CDD" id="cd01949">
    <property type="entry name" value="GGDEF"/>
    <property type="match status" value="1"/>
</dbReference>
<feature type="transmembrane region" description="Helical" evidence="2">
    <location>
        <begin position="160"/>
        <end position="179"/>
    </location>
</feature>
<dbReference type="InterPro" id="IPR043128">
    <property type="entry name" value="Rev_trsase/Diguanyl_cyclase"/>
</dbReference>
<dbReference type="InterPro" id="IPR050469">
    <property type="entry name" value="Diguanylate_Cyclase"/>
</dbReference>
<dbReference type="eggNOG" id="COG3706">
    <property type="taxonomic scope" value="Bacteria"/>
</dbReference>
<dbReference type="GeneID" id="29390862"/>
<dbReference type="NCBIfam" id="TIGR00254">
    <property type="entry name" value="GGDEF"/>
    <property type="match status" value="1"/>
</dbReference>
<dbReference type="OrthoDB" id="9813903at2"/>
<evidence type="ECO:0000313" key="4">
    <source>
        <dbReference type="EMBL" id="ADJ63756.1"/>
    </source>
</evidence>
<dbReference type="SMART" id="SM00267">
    <property type="entry name" value="GGDEF"/>
    <property type="match status" value="1"/>
</dbReference>
<accession>D8IU94</accession>
<dbReference type="AlphaFoldDB" id="D8IU94"/>
<feature type="transmembrane region" description="Helical" evidence="2">
    <location>
        <begin position="36"/>
        <end position="55"/>
    </location>
</feature>
<feature type="transmembrane region" description="Helical" evidence="2">
    <location>
        <begin position="6"/>
        <end position="24"/>
    </location>
</feature>
<dbReference type="KEGG" id="hse:Hsero_2257"/>
<reference evidence="4 5" key="1">
    <citation type="submission" date="2010-04" db="EMBL/GenBank/DDBJ databases">
        <title>The genome of Herbaspirillum seropedicae SmR1, an endophytic, nitrogen-fixing, plant-growth promoting beta-Proteobacteria.</title>
        <authorList>
            <person name="Pedrosa F.O."/>
            <person name="Monteiro R.A."/>
            <person name="Wassem R."/>
            <person name="Cruz L.M."/>
            <person name="Ayub R.A."/>
            <person name="Colauto N.B."/>
            <person name="Fernandez M.A."/>
            <person name="Fungaro M.H.P."/>
            <person name="Grisard E.C."/>
            <person name="Hungria M."/>
            <person name="Madeira H.M.F."/>
            <person name="Nodari R.O."/>
            <person name="Osaku C.A."/>
            <person name="Petzl-Erler M.L."/>
            <person name="Terenzi H."/>
            <person name="Vieira L.G.E."/>
            <person name="Almeida M.I.M."/>
            <person name="Alves L.R."/>
            <person name="Arantes O.M.N."/>
            <person name="Balsanelli E."/>
            <person name="Barcellos F.G."/>
            <person name="Baura V.A."/>
            <person name="Binde D.R."/>
            <person name="Campo R.J."/>
            <person name="Chubatsu L.S."/>
            <person name="Chueire L.M.O."/>
            <person name="Ciferri R.R."/>
            <person name="Correa L.C."/>
            <person name="da Conceicao Silva J.L."/>
            <person name="Dabul A.N.G."/>
            <person name="Dambros B.P."/>
            <person name="Faoro H."/>
            <person name="Favetti A."/>
            <person name="Friedermann G."/>
            <person name="Furlaneto M.C."/>
            <person name="Gasques L.S."/>
            <person name="Gimenes C.C.T."/>
            <person name="Gioppo N.M.R."/>
            <person name="Glienke-Blanco C."/>
            <person name="Godoy L.P."/>
            <person name="Guerra M.P."/>
            <person name="Karp S."/>
            <person name="Kava-Cordeiro V."/>
            <person name="Margarido V.P."/>
            <person name="Mathioni S.M."/>
            <person name="Menck-Soares M.A."/>
            <person name="Murace N.K."/>
            <person name="Nicolas M.F."/>
            <person name="Oliveira C.E.C."/>
            <person name="Pagnan N.A.B."/>
            <person name="Pamphile J.A."/>
            <person name="Patussi E.V."/>
            <person name="Pereira L.F.P."/>
            <person name="Pereira-Ferrari L."/>
            <person name="Pinto F.G.S."/>
            <person name="Precoma C."/>
            <person name="Prioli A.J."/>
            <person name="Prioli S.M.A.P."/>
            <person name="Raittz R.T."/>
            <person name="Ramos H.J.O."/>
            <person name="Ribeiro E.M.S.F."/>
            <person name="Rigo L.U."/>
            <person name="Rocha C.L.M.S.C."/>
            <person name="Rocha S.N."/>
            <person name="Santos K."/>
            <person name="Satori D."/>
            <person name="Silva A.G."/>
            <person name="Simao R.C.G."/>
            <person name="Soares M.A.M."/>
            <person name="Souza E.M."/>
            <person name="Steffens M.B.R."/>
            <person name="Steindel M."/>
            <person name="Tadra-Sfeir M.Z."/>
            <person name="Takahashi E.K."/>
            <person name="Torres R.A."/>
            <person name="Valle J.S."/>
            <person name="Vernal J.I."/>
            <person name="Vilas-Boas L.A."/>
            <person name="Watanabe M.A.E."/>
            <person name="Weiss V.A."/>
            <person name="Yates M.A."/>
            <person name="Souza E.M."/>
        </authorList>
    </citation>
    <scope>NUCLEOTIDE SEQUENCE [LARGE SCALE GENOMIC DNA]</scope>
    <source>
        <strain evidence="4 5">SmR1</strain>
    </source>
</reference>
<protein>
    <recommendedName>
        <fullName evidence="1">diguanylate cyclase</fullName>
        <ecNumber evidence="1">2.7.7.65</ecNumber>
    </recommendedName>
</protein>
<evidence type="ECO:0000256" key="2">
    <source>
        <dbReference type="SAM" id="Phobius"/>
    </source>
</evidence>
<organism evidence="4 5">
    <name type="scientific">Herbaspirillum seropedicae (strain SmR1)</name>
    <dbReference type="NCBI Taxonomy" id="757424"/>
    <lineage>
        <taxon>Bacteria</taxon>
        <taxon>Pseudomonadati</taxon>
        <taxon>Pseudomonadota</taxon>
        <taxon>Betaproteobacteria</taxon>
        <taxon>Burkholderiales</taxon>
        <taxon>Oxalobacteraceae</taxon>
        <taxon>Herbaspirillum</taxon>
    </lineage>
</organism>
<feature type="transmembrane region" description="Helical" evidence="2">
    <location>
        <begin position="122"/>
        <end position="140"/>
    </location>
</feature>
<dbReference type="InterPro" id="IPR000160">
    <property type="entry name" value="GGDEF_dom"/>
</dbReference>
<keyword evidence="2" id="KW-0472">Membrane</keyword>
<dbReference type="Gene3D" id="3.30.70.270">
    <property type="match status" value="1"/>
</dbReference>
<feature type="transmembrane region" description="Helical" evidence="2">
    <location>
        <begin position="95"/>
        <end position="116"/>
    </location>
</feature>
<dbReference type="STRING" id="757424.Hsero_2257"/>
<dbReference type="PANTHER" id="PTHR45138:SF24">
    <property type="entry name" value="DIGUANYLATE CYCLASE DGCC-RELATED"/>
    <property type="match status" value="1"/>
</dbReference>
<dbReference type="GO" id="GO:0043709">
    <property type="term" value="P:cell adhesion involved in single-species biofilm formation"/>
    <property type="evidence" value="ECO:0007669"/>
    <property type="project" value="TreeGrafter"/>
</dbReference>
<sequence length="395" mass="43801">MNAATASIALALVQFCGGLIMAGLFMNMPKEHCTRLWALSGLCGAAGICLMLVGYNHMGDVWNPLALLAGNTGLFSCCLLAWAGLRSFYQRRTGWWPWLLVGFYAFLFSLLLLYQVSFTQRSYLALVALQLTFWLALGEFARGMSGPHAQRYARWSFGRCIGIVSLLIFISTHVARFVLSFSHPELFIPPAMSNIGVALIYLIPLSGSLLFSVSLMMIYFERLLADRQRLATEDQLTGALNRRELVRCGELLLARAVERKSVLALAFIDVDHFKQINDRHGHLAGDRVLAGIGATLAQSCRPGDVLGRYGGEEFCAVFPGVDHDQACQIGQRLLESVRTQRFEHGHPVTISVGLAVLQPGNQRSWDELVHEADLALYRAKNEGRNAYRMAMSFGH</sequence>
<dbReference type="PANTHER" id="PTHR45138">
    <property type="entry name" value="REGULATORY COMPONENTS OF SENSORY TRANSDUCTION SYSTEM"/>
    <property type="match status" value="1"/>
</dbReference>
<keyword evidence="2" id="KW-1133">Transmembrane helix</keyword>
<keyword evidence="5" id="KW-1185">Reference proteome</keyword>
<dbReference type="Pfam" id="PF00990">
    <property type="entry name" value="GGDEF"/>
    <property type="match status" value="1"/>
</dbReference>
<name>D8IU94_HERSS</name>
<dbReference type="FunFam" id="3.30.70.270:FF:000001">
    <property type="entry name" value="Diguanylate cyclase domain protein"/>
    <property type="match status" value="1"/>
</dbReference>
<dbReference type="RefSeq" id="WP_013234235.1">
    <property type="nucleotide sequence ID" value="NC_014323.1"/>
</dbReference>
<dbReference type="GO" id="GO:1902201">
    <property type="term" value="P:negative regulation of bacterial-type flagellum-dependent cell motility"/>
    <property type="evidence" value="ECO:0007669"/>
    <property type="project" value="TreeGrafter"/>
</dbReference>
<dbReference type="EMBL" id="CP002039">
    <property type="protein sequence ID" value="ADJ63756.1"/>
    <property type="molecule type" value="Genomic_DNA"/>
</dbReference>
<feature type="transmembrane region" description="Helical" evidence="2">
    <location>
        <begin position="199"/>
        <end position="220"/>
    </location>
</feature>
<feature type="domain" description="GGDEF" evidence="3">
    <location>
        <begin position="261"/>
        <end position="392"/>
    </location>
</feature>
<keyword evidence="2 4" id="KW-0812">Transmembrane</keyword>
<dbReference type="PROSITE" id="PS50887">
    <property type="entry name" value="GGDEF"/>
    <property type="match status" value="1"/>
</dbReference>
<evidence type="ECO:0000256" key="1">
    <source>
        <dbReference type="ARBA" id="ARBA00012528"/>
    </source>
</evidence>
<dbReference type="InterPro" id="IPR029787">
    <property type="entry name" value="Nucleotide_cyclase"/>
</dbReference>
<gene>
    <name evidence="4" type="ordered locus">Hsero_2257</name>
</gene>
<dbReference type="EC" id="2.7.7.65" evidence="1"/>
<dbReference type="GO" id="GO:0005886">
    <property type="term" value="C:plasma membrane"/>
    <property type="evidence" value="ECO:0007669"/>
    <property type="project" value="TreeGrafter"/>
</dbReference>
<dbReference type="HOGENOM" id="CLU_000445_11_1_4"/>
<dbReference type="GO" id="GO:0052621">
    <property type="term" value="F:diguanylate cyclase activity"/>
    <property type="evidence" value="ECO:0007669"/>
    <property type="project" value="UniProtKB-EC"/>
</dbReference>